<dbReference type="EMBL" id="CP095049">
    <property type="protein sequence ID" value="UOQ55297.1"/>
    <property type="molecule type" value="Genomic_DNA"/>
</dbReference>
<dbReference type="InterPro" id="IPR018958">
    <property type="entry name" value="Knr4/Smi1-like_dom"/>
</dbReference>
<dbReference type="Pfam" id="PF09346">
    <property type="entry name" value="SMI1_KNR4"/>
    <property type="match status" value="1"/>
</dbReference>
<gene>
    <name evidence="2" type="ORF">MUN80_11210</name>
</gene>
<accession>A0ABY4FF39</accession>
<evidence type="ECO:0000313" key="2">
    <source>
        <dbReference type="EMBL" id="UOQ55297.1"/>
    </source>
</evidence>
<dbReference type="RefSeq" id="WP_244723774.1">
    <property type="nucleotide sequence ID" value="NZ_CP095049.1"/>
</dbReference>
<keyword evidence="3" id="KW-1185">Reference proteome</keyword>
<protein>
    <submittedName>
        <fullName evidence="2">SMI1/KNR4 family protein</fullName>
    </submittedName>
</protein>
<proteinExistence type="predicted"/>
<dbReference type="Gene3D" id="3.40.1580.10">
    <property type="entry name" value="SMI1/KNR4-like"/>
    <property type="match status" value="1"/>
</dbReference>
<evidence type="ECO:0000259" key="1">
    <source>
        <dbReference type="SMART" id="SM00860"/>
    </source>
</evidence>
<reference evidence="2 3" key="1">
    <citation type="submission" date="2022-04" db="EMBL/GenBank/DDBJ databases">
        <title>Hymenobacter sp. isolated from the air.</title>
        <authorList>
            <person name="Won M."/>
            <person name="Lee C.-M."/>
            <person name="Woen H.-Y."/>
            <person name="Kwon S.-W."/>
        </authorList>
    </citation>
    <scope>NUCLEOTIDE SEQUENCE [LARGE SCALE GENOMIC DNA]</scope>
    <source>
        <strain evidence="3">5116 S-27</strain>
    </source>
</reference>
<feature type="domain" description="Knr4/Smi1-like" evidence="1">
    <location>
        <begin position="57"/>
        <end position="184"/>
    </location>
</feature>
<name>A0ABY4FF39_9BACT</name>
<dbReference type="Proteomes" id="UP000831785">
    <property type="component" value="Chromosome"/>
</dbReference>
<dbReference type="SMART" id="SM00860">
    <property type="entry name" value="SMI1_KNR4"/>
    <property type="match status" value="1"/>
</dbReference>
<sequence length="191" mass="22653">MTSADINLVHQFVDTALEKWRQADLMHFPDADMPLEMRDEARVADEDWTPWKPIPSTVTNSDLQELEAQIHLPYPALYKEFLRYKHFYELWTEQEINFFRHGIHEWKEELIRHYFQSGVPAKLIGQGYIYFADYSDWGIVCFDTRHQNPEDQDCPIVMIDHELLLDDPVPMKTLYPSFAAMMRSLVAEQKT</sequence>
<dbReference type="InterPro" id="IPR037883">
    <property type="entry name" value="Knr4/Smi1-like_sf"/>
</dbReference>
<evidence type="ECO:0000313" key="3">
    <source>
        <dbReference type="Proteomes" id="UP000831785"/>
    </source>
</evidence>
<dbReference type="SUPFAM" id="SSF160631">
    <property type="entry name" value="SMI1/KNR4-like"/>
    <property type="match status" value="1"/>
</dbReference>
<organism evidence="2 3">
    <name type="scientific">Hymenobacter cellulosivorans</name>
    <dbReference type="NCBI Taxonomy" id="2932249"/>
    <lineage>
        <taxon>Bacteria</taxon>
        <taxon>Pseudomonadati</taxon>
        <taxon>Bacteroidota</taxon>
        <taxon>Cytophagia</taxon>
        <taxon>Cytophagales</taxon>
        <taxon>Hymenobacteraceae</taxon>
        <taxon>Hymenobacter</taxon>
    </lineage>
</organism>